<dbReference type="EMBL" id="JADAQX010000474">
    <property type="protein sequence ID" value="KAF8820116.1"/>
    <property type="molecule type" value="Genomic_DNA"/>
</dbReference>
<organism evidence="1 2">
    <name type="scientific">Cardiosporidium cionae</name>
    <dbReference type="NCBI Taxonomy" id="476202"/>
    <lineage>
        <taxon>Eukaryota</taxon>
        <taxon>Sar</taxon>
        <taxon>Alveolata</taxon>
        <taxon>Apicomplexa</taxon>
        <taxon>Aconoidasida</taxon>
        <taxon>Nephromycida</taxon>
        <taxon>Cardiosporidium</taxon>
    </lineage>
</organism>
<keyword evidence="2" id="KW-1185">Reference proteome</keyword>
<reference evidence="1 2" key="1">
    <citation type="journal article" date="2020" name="bioRxiv">
        <title>Metabolic contributions of an alphaproteobacterial endosymbiont in the apicomplexan Cardiosporidium cionae.</title>
        <authorList>
            <person name="Hunter E.S."/>
            <person name="Paight C.J."/>
            <person name="Lane C.E."/>
        </authorList>
    </citation>
    <scope>NUCLEOTIDE SEQUENCE [LARGE SCALE GENOMIC DNA]</scope>
    <source>
        <strain evidence="1">ESH_2018</strain>
    </source>
</reference>
<accession>A0ABQ7J7Z0</accession>
<sequence>MLAYEPYSKGYIFRKTLLDWIASFHRRVRVCVDGFLFYLGLPQGGVSFLSFYSSPYSCTCWLYPLFLLDDLIPFLATVEFQENGTTSIYTVVLISSMPLPPTTSTDFKFWARPFLLKNLKKGMLMSLPYVQVVAEMIPPKFPLDKSKTAMHFA</sequence>
<proteinExistence type="predicted"/>
<dbReference type="Proteomes" id="UP000823046">
    <property type="component" value="Unassembled WGS sequence"/>
</dbReference>
<evidence type="ECO:0000313" key="1">
    <source>
        <dbReference type="EMBL" id="KAF8820116.1"/>
    </source>
</evidence>
<protein>
    <submittedName>
        <fullName evidence="1">Uncharacterized protein</fullName>
    </submittedName>
</protein>
<gene>
    <name evidence="1" type="ORF">IE077_003549</name>
</gene>
<name>A0ABQ7J7Z0_9APIC</name>
<evidence type="ECO:0000313" key="2">
    <source>
        <dbReference type="Proteomes" id="UP000823046"/>
    </source>
</evidence>
<comment type="caution">
    <text evidence="1">The sequence shown here is derived from an EMBL/GenBank/DDBJ whole genome shotgun (WGS) entry which is preliminary data.</text>
</comment>